<reference evidence="4" key="1">
    <citation type="journal article" date="2023" name="Mar. Drugs">
        <title>Gemmata algarum, a Novel Planctomycete Isolated from an Algal Mat, Displays Antimicrobial Activity.</title>
        <authorList>
            <person name="Kumar G."/>
            <person name="Kallscheuer N."/>
            <person name="Kashif M."/>
            <person name="Ahamad S."/>
            <person name="Jagadeeshwari U."/>
            <person name="Pannikurungottu S."/>
            <person name="Haufschild T."/>
            <person name="Kabuu M."/>
            <person name="Sasikala C."/>
            <person name="Jogler C."/>
            <person name="Ramana C."/>
        </authorList>
    </citation>
    <scope>NUCLEOTIDE SEQUENCE [LARGE SCALE GENOMIC DNA]</scope>
    <source>
        <strain evidence="4">JC673</strain>
    </source>
</reference>
<feature type="transmembrane region" description="Helical" evidence="1">
    <location>
        <begin position="293"/>
        <end position="313"/>
    </location>
</feature>
<accession>A0ABU5F581</accession>
<dbReference type="PROSITE" id="PS51257">
    <property type="entry name" value="PROKAR_LIPOPROTEIN"/>
    <property type="match status" value="1"/>
</dbReference>
<dbReference type="EMBL" id="JAXBLV010000220">
    <property type="protein sequence ID" value="MDY3562644.1"/>
    <property type="molecule type" value="Genomic_DNA"/>
</dbReference>
<feature type="signal peptide" evidence="2">
    <location>
        <begin position="1"/>
        <end position="22"/>
    </location>
</feature>
<evidence type="ECO:0000313" key="3">
    <source>
        <dbReference type="EMBL" id="MDY3562644.1"/>
    </source>
</evidence>
<organism evidence="3 4">
    <name type="scientific">Gemmata algarum</name>
    <dbReference type="NCBI Taxonomy" id="2975278"/>
    <lineage>
        <taxon>Bacteria</taxon>
        <taxon>Pseudomonadati</taxon>
        <taxon>Planctomycetota</taxon>
        <taxon>Planctomycetia</taxon>
        <taxon>Gemmatales</taxon>
        <taxon>Gemmataceae</taxon>
        <taxon>Gemmata</taxon>
    </lineage>
</organism>
<keyword evidence="2" id="KW-0732">Signal</keyword>
<gene>
    <name evidence="3" type="ORF">R5W23_004118</name>
</gene>
<comment type="caution">
    <text evidence="3">The sequence shown here is derived from an EMBL/GenBank/DDBJ whole genome shotgun (WGS) entry which is preliminary data.</text>
</comment>
<evidence type="ECO:0000256" key="2">
    <source>
        <dbReference type="SAM" id="SignalP"/>
    </source>
</evidence>
<dbReference type="RefSeq" id="WP_320688953.1">
    <property type="nucleotide sequence ID" value="NZ_JAXBLV010000220.1"/>
</dbReference>
<name>A0ABU5F581_9BACT</name>
<dbReference type="Proteomes" id="UP001272242">
    <property type="component" value="Unassembled WGS sequence"/>
</dbReference>
<evidence type="ECO:0000256" key="1">
    <source>
        <dbReference type="SAM" id="Phobius"/>
    </source>
</evidence>
<keyword evidence="4" id="KW-1185">Reference proteome</keyword>
<proteinExistence type="predicted"/>
<keyword evidence="1" id="KW-0812">Transmembrane</keyword>
<keyword evidence="1" id="KW-1133">Transmembrane helix</keyword>
<keyword evidence="1" id="KW-0472">Membrane</keyword>
<protein>
    <submittedName>
        <fullName evidence="3">Uncharacterized protein</fullName>
    </submittedName>
</protein>
<feature type="chain" id="PRO_5045529687" evidence="2">
    <location>
        <begin position="23"/>
        <end position="323"/>
    </location>
</feature>
<evidence type="ECO:0000313" key="4">
    <source>
        <dbReference type="Proteomes" id="UP001272242"/>
    </source>
</evidence>
<sequence length="323" mass="35672">MKRLLAPIVVVALACSSSKSWSQTDHSDTKAVIDKVVSGHKELEQSFGGIAFKGSVTVAGHKRPREYVLQDGMFRLATEAPTDPKDSEPVSKILLRSKKKLYEVRKGSGAHILTSMSDELPKPAKLNMDLFMASPYSSFMFLGRRMTEWIEDPAFKVVAATEPDAGSVTTVSFEYAPEGKYVEGEGYPRMRGTVSFDASKHWAIRKVDYVMPHPAKAGKDIDMSIVVNYGHRVDSVEAPQTVEFRIAGTAQLLWLFQMEEARRVALGYDDFTPKAYGIPVSYEDELAKPVRSYAWAVLAAAGVAAIVVAFCIWRWGARLPEGA</sequence>